<keyword evidence="1" id="KW-0812">Transmembrane</keyword>
<name>G0UMT9_TRYCI</name>
<evidence type="ECO:0000313" key="2">
    <source>
        <dbReference type="EMBL" id="CCC90497.1"/>
    </source>
</evidence>
<gene>
    <name evidence="2" type="ORF">TCIL3000_5_2040</name>
</gene>
<sequence length="100" mass="11436">MSMLRHLDNVFFFLRIGFIFSCAYFLPQTAYGPERWIYFLDTGFGDFVASIHQRLVVQLVPKCRGLKCGFIMNPAYISVSFLCVGNFCKRVFPSAVSFGL</sequence>
<dbReference type="AlphaFoldDB" id="G0UMT9"/>
<evidence type="ECO:0000256" key="1">
    <source>
        <dbReference type="SAM" id="Phobius"/>
    </source>
</evidence>
<feature type="transmembrane region" description="Helical" evidence="1">
    <location>
        <begin position="12"/>
        <end position="30"/>
    </location>
</feature>
<keyword evidence="1" id="KW-1133">Transmembrane helix</keyword>
<accession>G0UMT9</accession>
<keyword evidence="1" id="KW-0472">Membrane</keyword>
<reference evidence="2" key="1">
    <citation type="journal article" date="2012" name="Proc. Natl. Acad. Sci. U.S.A.">
        <title>Antigenic diversity is generated by distinct evolutionary mechanisms in African trypanosome species.</title>
        <authorList>
            <person name="Jackson A.P."/>
            <person name="Berry A."/>
            <person name="Aslett M."/>
            <person name="Allison H.C."/>
            <person name="Burton P."/>
            <person name="Vavrova-Anderson J."/>
            <person name="Brown R."/>
            <person name="Browne H."/>
            <person name="Corton N."/>
            <person name="Hauser H."/>
            <person name="Gamble J."/>
            <person name="Gilderthorp R."/>
            <person name="Marcello L."/>
            <person name="McQuillan J."/>
            <person name="Otto T.D."/>
            <person name="Quail M.A."/>
            <person name="Sanders M.J."/>
            <person name="van Tonder A."/>
            <person name="Ginger M.L."/>
            <person name="Field M.C."/>
            <person name="Barry J.D."/>
            <person name="Hertz-Fowler C."/>
            <person name="Berriman M."/>
        </authorList>
    </citation>
    <scope>NUCLEOTIDE SEQUENCE</scope>
    <source>
        <strain evidence="2">IL3000</strain>
    </source>
</reference>
<organism evidence="2">
    <name type="scientific">Trypanosoma congolense (strain IL3000)</name>
    <dbReference type="NCBI Taxonomy" id="1068625"/>
    <lineage>
        <taxon>Eukaryota</taxon>
        <taxon>Discoba</taxon>
        <taxon>Euglenozoa</taxon>
        <taxon>Kinetoplastea</taxon>
        <taxon>Metakinetoplastina</taxon>
        <taxon>Trypanosomatida</taxon>
        <taxon>Trypanosomatidae</taxon>
        <taxon>Trypanosoma</taxon>
        <taxon>Nannomonas</taxon>
    </lineage>
</organism>
<dbReference type="EMBL" id="HE575318">
    <property type="protein sequence ID" value="CCC90497.1"/>
    <property type="molecule type" value="Genomic_DNA"/>
</dbReference>
<protein>
    <submittedName>
        <fullName evidence="2">Uncharacterized protein</fullName>
    </submittedName>
</protein>
<proteinExistence type="predicted"/>